<feature type="region of interest" description="Disordered" evidence="1">
    <location>
        <begin position="1"/>
        <end position="26"/>
    </location>
</feature>
<gene>
    <name evidence="2" type="ORF">CSSPJE1EN2_LOCUS18996</name>
</gene>
<accession>A0ABP1BMF9</accession>
<dbReference type="EMBL" id="OZ023706">
    <property type="protein sequence ID" value="CAK9876954.1"/>
    <property type="molecule type" value="Genomic_DNA"/>
</dbReference>
<proteinExistence type="predicted"/>
<evidence type="ECO:0000313" key="3">
    <source>
        <dbReference type="Proteomes" id="UP001497522"/>
    </source>
</evidence>
<evidence type="ECO:0000313" key="2">
    <source>
        <dbReference type="EMBL" id="CAK9876954.1"/>
    </source>
</evidence>
<dbReference type="Proteomes" id="UP001497522">
    <property type="component" value="Chromosome 5"/>
</dbReference>
<sequence length="97" mass="10947">MRPNKKQKANAGLHNDDDDDHEEHEVVDHELGFEWVHGSDESSQGDSGRDTGFDQFVAMTMQRACIYVKPAEVSDPLQQLQCVQNFGVQYAGSFKTF</sequence>
<evidence type="ECO:0000256" key="1">
    <source>
        <dbReference type="SAM" id="MobiDB-lite"/>
    </source>
</evidence>
<reference evidence="2" key="1">
    <citation type="submission" date="2024-03" db="EMBL/GenBank/DDBJ databases">
        <authorList>
            <consortium name="ELIXIR-Norway"/>
            <consortium name="Elixir Norway"/>
        </authorList>
    </citation>
    <scope>NUCLEOTIDE SEQUENCE</scope>
</reference>
<organism evidence="2 3">
    <name type="scientific">Sphagnum jensenii</name>
    <dbReference type="NCBI Taxonomy" id="128206"/>
    <lineage>
        <taxon>Eukaryota</taxon>
        <taxon>Viridiplantae</taxon>
        <taxon>Streptophyta</taxon>
        <taxon>Embryophyta</taxon>
        <taxon>Bryophyta</taxon>
        <taxon>Sphagnophytina</taxon>
        <taxon>Sphagnopsida</taxon>
        <taxon>Sphagnales</taxon>
        <taxon>Sphagnaceae</taxon>
        <taxon>Sphagnum</taxon>
    </lineage>
</organism>
<keyword evidence="3" id="KW-1185">Reference proteome</keyword>
<name>A0ABP1BMF9_9BRYO</name>
<protein>
    <submittedName>
        <fullName evidence="2">Uncharacterized protein</fullName>
    </submittedName>
</protein>